<accession>A0A8X7XR35</accession>
<dbReference type="EMBL" id="JAAWWB010002175">
    <property type="protein sequence ID" value="KAG6735417.1"/>
    <property type="molecule type" value="Genomic_DNA"/>
</dbReference>
<evidence type="ECO:0000313" key="2">
    <source>
        <dbReference type="Proteomes" id="UP000886885"/>
    </source>
</evidence>
<organism evidence="1 2">
    <name type="scientific">Populus tomentosa</name>
    <name type="common">Chinese white poplar</name>
    <dbReference type="NCBI Taxonomy" id="118781"/>
    <lineage>
        <taxon>Eukaryota</taxon>
        <taxon>Viridiplantae</taxon>
        <taxon>Streptophyta</taxon>
        <taxon>Embryophyta</taxon>
        <taxon>Tracheophyta</taxon>
        <taxon>Spermatophyta</taxon>
        <taxon>Magnoliopsida</taxon>
        <taxon>eudicotyledons</taxon>
        <taxon>Gunneridae</taxon>
        <taxon>Pentapetalae</taxon>
        <taxon>rosids</taxon>
        <taxon>fabids</taxon>
        <taxon>Malpighiales</taxon>
        <taxon>Salicaceae</taxon>
        <taxon>Saliceae</taxon>
        <taxon>Populus</taxon>
    </lineage>
</organism>
<protein>
    <submittedName>
        <fullName evidence="1">Uncharacterized protein</fullName>
    </submittedName>
</protein>
<dbReference type="PANTHER" id="PTHR33168">
    <property type="entry name" value="STRESS INDUCED PROTEIN-RELATED"/>
    <property type="match status" value="1"/>
</dbReference>
<sequence>MVAAIPTVAEVIVRATVESKTEVCTGGGEEEGSRNLKSYAEIRYDRIVSFKAVVSAESKTPRWRLLWRKMVKTKRKVFDSSSSAPVYLTYDPYTYSQNFDHGLVLSNPDDSSRSFSARFAVPSRIFERGEMV</sequence>
<dbReference type="Proteomes" id="UP000886885">
    <property type="component" value="Unassembled WGS sequence"/>
</dbReference>
<name>A0A8X7XR35_POPTO</name>
<comment type="caution">
    <text evidence="1">The sequence shown here is derived from an EMBL/GenBank/DDBJ whole genome shotgun (WGS) entry which is preliminary data.</text>
</comment>
<keyword evidence="2" id="KW-1185">Reference proteome</keyword>
<reference evidence="1" key="1">
    <citation type="journal article" date="2020" name="bioRxiv">
        <title>Hybrid origin of Populus tomentosa Carr. identified through genome sequencing and phylogenomic analysis.</title>
        <authorList>
            <person name="An X."/>
            <person name="Gao K."/>
            <person name="Chen Z."/>
            <person name="Li J."/>
            <person name="Yang X."/>
            <person name="Yang X."/>
            <person name="Zhou J."/>
            <person name="Guo T."/>
            <person name="Zhao T."/>
            <person name="Huang S."/>
            <person name="Miao D."/>
            <person name="Khan W.U."/>
            <person name="Rao P."/>
            <person name="Ye M."/>
            <person name="Lei B."/>
            <person name="Liao W."/>
            <person name="Wang J."/>
            <person name="Ji L."/>
            <person name="Li Y."/>
            <person name="Guo B."/>
            <person name="Mustafa N.S."/>
            <person name="Li S."/>
            <person name="Yun Q."/>
            <person name="Keller S.R."/>
            <person name="Mao J."/>
            <person name="Zhang R."/>
            <person name="Strauss S.H."/>
        </authorList>
    </citation>
    <scope>NUCLEOTIDE SEQUENCE</scope>
    <source>
        <strain evidence="1">GM15</strain>
        <tissue evidence="1">Leaf</tissue>
    </source>
</reference>
<dbReference type="AlphaFoldDB" id="A0A8X7XR35"/>
<gene>
    <name evidence="1" type="ORF">POTOM_061976</name>
</gene>
<evidence type="ECO:0000313" key="1">
    <source>
        <dbReference type="EMBL" id="KAG6735417.1"/>
    </source>
</evidence>
<proteinExistence type="predicted"/>
<dbReference type="OrthoDB" id="1688035at2759"/>